<comment type="caution">
    <text evidence="1">The sequence shown here is derived from an EMBL/GenBank/DDBJ whole genome shotgun (WGS) entry which is preliminary data.</text>
</comment>
<accession>A0AAW2EG60</accession>
<organism evidence="1 2">
    <name type="scientific">Cardiocondyla obscurior</name>
    <dbReference type="NCBI Taxonomy" id="286306"/>
    <lineage>
        <taxon>Eukaryota</taxon>
        <taxon>Metazoa</taxon>
        <taxon>Ecdysozoa</taxon>
        <taxon>Arthropoda</taxon>
        <taxon>Hexapoda</taxon>
        <taxon>Insecta</taxon>
        <taxon>Pterygota</taxon>
        <taxon>Neoptera</taxon>
        <taxon>Endopterygota</taxon>
        <taxon>Hymenoptera</taxon>
        <taxon>Apocrita</taxon>
        <taxon>Aculeata</taxon>
        <taxon>Formicoidea</taxon>
        <taxon>Formicidae</taxon>
        <taxon>Myrmicinae</taxon>
        <taxon>Cardiocondyla</taxon>
    </lineage>
</organism>
<gene>
    <name evidence="1" type="ORF">PUN28_018471</name>
</gene>
<dbReference type="AlphaFoldDB" id="A0AAW2EG60"/>
<name>A0AAW2EG60_9HYME</name>
<sequence>MQIFYGVMVKKTVLGAIFPSARVSFARQNRFVGKILIDVDARPDYMTDEEAFSSHARHVSGGELIELRFAVDSQRALRRSSLNTGCEARKPSGAEWRSTESRCVSIIPSPWNALHALAWVCVRVYTQ</sequence>
<evidence type="ECO:0000313" key="2">
    <source>
        <dbReference type="Proteomes" id="UP001430953"/>
    </source>
</evidence>
<protein>
    <submittedName>
        <fullName evidence="1">Uncharacterized protein</fullName>
    </submittedName>
</protein>
<keyword evidence="2" id="KW-1185">Reference proteome</keyword>
<proteinExistence type="predicted"/>
<reference evidence="1 2" key="1">
    <citation type="submission" date="2023-03" db="EMBL/GenBank/DDBJ databases">
        <title>High recombination rates correlate with genetic variation in Cardiocondyla obscurior ants.</title>
        <authorList>
            <person name="Errbii M."/>
        </authorList>
    </citation>
    <scope>NUCLEOTIDE SEQUENCE [LARGE SCALE GENOMIC DNA]</scope>
    <source>
        <strain evidence="1">Alpha-2009</strain>
        <tissue evidence="1">Whole body</tissue>
    </source>
</reference>
<evidence type="ECO:0000313" key="1">
    <source>
        <dbReference type="EMBL" id="KAL0101930.1"/>
    </source>
</evidence>
<dbReference type="EMBL" id="JADYXP020000023">
    <property type="protein sequence ID" value="KAL0101930.1"/>
    <property type="molecule type" value="Genomic_DNA"/>
</dbReference>
<dbReference type="Proteomes" id="UP001430953">
    <property type="component" value="Unassembled WGS sequence"/>
</dbReference>